<dbReference type="AlphaFoldDB" id="A0A0S4IH56"/>
<dbReference type="EMBL" id="CYKH01000009">
    <property type="protein sequence ID" value="CUE57827.1"/>
    <property type="molecule type" value="Genomic_DNA"/>
</dbReference>
<reference evidence="3" key="1">
    <citation type="submission" date="2015-09" db="EMBL/GenBank/DDBJ databases">
        <authorList>
            <consortium name="Pathogen Informatics"/>
        </authorList>
    </citation>
    <scope>NUCLEOTIDE SEQUENCE [LARGE SCALE GENOMIC DNA]</scope>
    <source>
        <strain evidence="3">Lake Konstanz</strain>
    </source>
</reference>
<gene>
    <name evidence="2" type="ORF">BSAL_49190</name>
</gene>
<feature type="region of interest" description="Disordered" evidence="1">
    <location>
        <begin position="49"/>
        <end position="74"/>
    </location>
</feature>
<dbReference type="VEuPathDB" id="TriTrypDB:BSAL_49190"/>
<feature type="non-terminal residue" evidence="2">
    <location>
        <position position="74"/>
    </location>
</feature>
<proteinExistence type="predicted"/>
<evidence type="ECO:0000256" key="1">
    <source>
        <dbReference type="SAM" id="MobiDB-lite"/>
    </source>
</evidence>
<organism evidence="2 3">
    <name type="scientific">Bodo saltans</name>
    <name type="common">Flagellated protozoan</name>
    <dbReference type="NCBI Taxonomy" id="75058"/>
    <lineage>
        <taxon>Eukaryota</taxon>
        <taxon>Discoba</taxon>
        <taxon>Euglenozoa</taxon>
        <taxon>Kinetoplastea</taxon>
        <taxon>Metakinetoplastina</taxon>
        <taxon>Eubodonida</taxon>
        <taxon>Bodonidae</taxon>
        <taxon>Bodo</taxon>
    </lineage>
</organism>
<protein>
    <submittedName>
        <fullName evidence="2">Uncharacterized protein</fullName>
    </submittedName>
</protein>
<accession>A0A0S4IH56</accession>
<dbReference type="Proteomes" id="UP000051952">
    <property type="component" value="Unassembled WGS sequence"/>
</dbReference>
<name>A0A0S4IH56_BODSA</name>
<evidence type="ECO:0000313" key="3">
    <source>
        <dbReference type="Proteomes" id="UP000051952"/>
    </source>
</evidence>
<keyword evidence="3" id="KW-1185">Reference proteome</keyword>
<evidence type="ECO:0000313" key="2">
    <source>
        <dbReference type="EMBL" id="CUE57827.1"/>
    </source>
</evidence>
<sequence length="74" mass="8443">MPRNIHTPYSPQNEESASTLDDLHDVAVVFDNDVPVQFCDKHPAKRVTSSSSVRFRRTHDKSFLPASNVRTSRF</sequence>